<dbReference type="CDD" id="cd09911">
    <property type="entry name" value="Lin0431_like"/>
    <property type="match status" value="1"/>
</dbReference>
<name>A0A941CQ48_9CLOT</name>
<dbReference type="AlphaFoldDB" id="A0A941CQ48"/>
<accession>A0A941CQ48</accession>
<dbReference type="Proteomes" id="UP000675379">
    <property type="component" value="Unassembled WGS sequence"/>
</dbReference>
<reference evidence="1" key="1">
    <citation type="submission" date="2021-04" db="EMBL/GenBank/DDBJ databases">
        <title>Proteiniclasticum sedimins sp. nov., an obligate anaerobic bacterium isolated from anaerobic sludge.</title>
        <authorList>
            <person name="Liu J."/>
        </authorList>
    </citation>
    <scope>NUCLEOTIDE SEQUENCE</scope>
    <source>
        <strain evidence="1">BAD-10</strain>
    </source>
</reference>
<dbReference type="Gene3D" id="2.60.320.10">
    <property type="entry name" value="N-utilization substance G protein NusG, insert domain"/>
    <property type="match status" value="1"/>
</dbReference>
<sequence>MKIKKWDIIIISLFVLISFIPAAVFAFQEQRQTSGLYAEIKVQGEVFQTVKLTGHTGREEIRIETKLGVNIVEVVDEKIGMYEADCPDQICYSPEFVSKPGETIVCLPHRVVVEVKGEAPDKDGTDIIAYGGEIHDHE</sequence>
<proteinExistence type="predicted"/>
<dbReference type="Pfam" id="PF07009">
    <property type="entry name" value="NusG_II"/>
    <property type="match status" value="1"/>
</dbReference>
<gene>
    <name evidence="1" type="ORF">KCG48_10190</name>
</gene>
<evidence type="ECO:0000313" key="2">
    <source>
        <dbReference type="Proteomes" id="UP000675379"/>
    </source>
</evidence>
<evidence type="ECO:0000313" key="1">
    <source>
        <dbReference type="EMBL" id="MBR0576705.1"/>
    </source>
</evidence>
<organism evidence="1 2">
    <name type="scientific">Proteiniclasticum sediminis</name>
    <dbReference type="NCBI Taxonomy" id="2804028"/>
    <lineage>
        <taxon>Bacteria</taxon>
        <taxon>Bacillati</taxon>
        <taxon>Bacillota</taxon>
        <taxon>Clostridia</taxon>
        <taxon>Eubacteriales</taxon>
        <taxon>Clostridiaceae</taxon>
        <taxon>Proteiniclasticum</taxon>
    </lineage>
</organism>
<dbReference type="EMBL" id="JAGSCS010000013">
    <property type="protein sequence ID" value="MBR0576705.1"/>
    <property type="molecule type" value="Genomic_DNA"/>
</dbReference>
<keyword evidence="2" id="KW-1185">Reference proteome</keyword>
<dbReference type="RefSeq" id="WP_211802047.1">
    <property type="nucleotide sequence ID" value="NZ_JAGSCS010000013.1"/>
</dbReference>
<comment type="caution">
    <text evidence="1">The sequence shown here is derived from an EMBL/GenBank/DDBJ whole genome shotgun (WGS) entry which is preliminary data.</text>
</comment>
<dbReference type="InterPro" id="IPR038690">
    <property type="entry name" value="NusG_2_sf"/>
</dbReference>
<protein>
    <submittedName>
        <fullName evidence="1">NusG domain II-containing protein</fullName>
    </submittedName>
</protein>